<dbReference type="Proteomes" id="UP001597115">
    <property type="component" value="Unassembled WGS sequence"/>
</dbReference>
<organism evidence="1 2">
    <name type="scientific">Sphingomonas tabacisoli</name>
    <dbReference type="NCBI Taxonomy" id="2249466"/>
    <lineage>
        <taxon>Bacteria</taxon>
        <taxon>Pseudomonadati</taxon>
        <taxon>Pseudomonadota</taxon>
        <taxon>Alphaproteobacteria</taxon>
        <taxon>Sphingomonadales</taxon>
        <taxon>Sphingomonadaceae</taxon>
        <taxon>Sphingomonas</taxon>
    </lineage>
</organism>
<keyword evidence="2" id="KW-1185">Reference proteome</keyword>
<protein>
    <recommendedName>
        <fullName evidence="3">Ribbon-helix-helix protein, CopG family</fullName>
    </recommendedName>
</protein>
<gene>
    <name evidence="1" type="ORF">ACFSCW_07990</name>
</gene>
<reference evidence="2" key="1">
    <citation type="journal article" date="2019" name="Int. J. Syst. Evol. Microbiol.">
        <title>The Global Catalogue of Microorganisms (GCM) 10K type strain sequencing project: providing services to taxonomists for standard genome sequencing and annotation.</title>
        <authorList>
            <consortium name="The Broad Institute Genomics Platform"/>
            <consortium name="The Broad Institute Genome Sequencing Center for Infectious Disease"/>
            <person name="Wu L."/>
            <person name="Ma J."/>
        </authorList>
    </citation>
    <scope>NUCLEOTIDE SEQUENCE [LARGE SCALE GENOMIC DNA]</scope>
    <source>
        <strain evidence="2">CGMCC 1.16275</strain>
    </source>
</reference>
<dbReference type="EMBL" id="JBHUDY010000001">
    <property type="protein sequence ID" value="MFD1611738.1"/>
    <property type="molecule type" value="Genomic_DNA"/>
</dbReference>
<name>A0ABW4I1H1_9SPHN</name>
<evidence type="ECO:0000313" key="2">
    <source>
        <dbReference type="Proteomes" id="UP001597115"/>
    </source>
</evidence>
<accession>A0ABW4I1H1</accession>
<proteinExistence type="predicted"/>
<evidence type="ECO:0000313" key="1">
    <source>
        <dbReference type="EMBL" id="MFD1611738.1"/>
    </source>
</evidence>
<comment type="caution">
    <text evidence="1">The sequence shown here is derived from an EMBL/GenBank/DDBJ whole genome shotgun (WGS) entry which is preliminary data.</text>
</comment>
<dbReference type="RefSeq" id="WP_380888319.1">
    <property type="nucleotide sequence ID" value="NZ_JBHUDY010000001.1"/>
</dbReference>
<evidence type="ECO:0008006" key="3">
    <source>
        <dbReference type="Google" id="ProtNLM"/>
    </source>
</evidence>
<sequence>MLGIRLSPEAEKELARHARALGRGKSVVAREWILERLERESIDAQMRRAAQILAQHDREEDYTESDLDD</sequence>